<evidence type="ECO:0000256" key="4">
    <source>
        <dbReference type="SAM" id="MobiDB-lite"/>
    </source>
</evidence>
<evidence type="ECO:0000313" key="6">
    <source>
        <dbReference type="EMBL" id="NMJ43711.1"/>
    </source>
</evidence>
<dbReference type="SUPFAM" id="SSF46785">
    <property type="entry name" value="Winged helix' DNA-binding domain"/>
    <property type="match status" value="1"/>
</dbReference>
<dbReference type="SUPFAM" id="SSF54909">
    <property type="entry name" value="Dimeric alpha+beta barrel"/>
    <property type="match status" value="1"/>
</dbReference>
<dbReference type="GO" id="GO:0043200">
    <property type="term" value="P:response to amino acid"/>
    <property type="evidence" value="ECO:0007669"/>
    <property type="project" value="TreeGrafter"/>
</dbReference>
<accession>A0A848EH12</accession>
<dbReference type="AlphaFoldDB" id="A0A848EH12"/>
<dbReference type="Proteomes" id="UP000548582">
    <property type="component" value="Unassembled WGS sequence"/>
</dbReference>
<sequence>MRARFAKILRREAISRKTTSTELDPLSIRLIELMQKDSDIGLAELAEAAGATTSSCWRRLDELRKTGVIQRSVAVIDPAALGLTVNVFVQVTLEKQNEAALRAFQNRIARRPEVMECYLMSGDADYLLRVVVEDLAQYHRFVVDHLTTIPGVANLRSSFALDQVKYTTALPTAHLRGSEAVGDPAPRRKPPRGSARRKTE</sequence>
<dbReference type="InterPro" id="IPR019887">
    <property type="entry name" value="Tscrpt_reg_AsnC/Lrp_C"/>
</dbReference>
<feature type="domain" description="HTH asnC-type" evidence="5">
    <location>
        <begin position="23"/>
        <end position="84"/>
    </location>
</feature>
<keyword evidence="7" id="KW-1185">Reference proteome</keyword>
<evidence type="ECO:0000256" key="2">
    <source>
        <dbReference type="ARBA" id="ARBA00023125"/>
    </source>
</evidence>
<dbReference type="Pfam" id="PF01037">
    <property type="entry name" value="AsnC_trans_reg"/>
    <property type="match status" value="1"/>
</dbReference>
<dbReference type="EMBL" id="JABBKX010000009">
    <property type="protein sequence ID" value="NMJ43711.1"/>
    <property type="molecule type" value="Genomic_DNA"/>
</dbReference>
<evidence type="ECO:0000256" key="3">
    <source>
        <dbReference type="ARBA" id="ARBA00023163"/>
    </source>
</evidence>
<evidence type="ECO:0000256" key="1">
    <source>
        <dbReference type="ARBA" id="ARBA00023015"/>
    </source>
</evidence>
<dbReference type="InterPro" id="IPR019888">
    <property type="entry name" value="Tscrpt_reg_AsnC-like"/>
</dbReference>
<dbReference type="InterPro" id="IPR000485">
    <property type="entry name" value="AsnC-type_HTH_dom"/>
</dbReference>
<dbReference type="PANTHER" id="PTHR30154">
    <property type="entry name" value="LEUCINE-RESPONSIVE REGULATORY PROTEIN"/>
    <property type="match status" value="1"/>
</dbReference>
<evidence type="ECO:0000313" key="7">
    <source>
        <dbReference type="Proteomes" id="UP000548582"/>
    </source>
</evidence>
<dbReference type="Pfam" id="PF13412">
    <property type="entry name" value="HTH_24"/>
    <property type="match status" value="1"/>
</dbReference>
<dbReference type="InterPro" id="IPR011008">
    <property type="entry name" value="Dimeric_a/b-barrel"/>
</dbReference>
<comment type="caution">
    <text evidence="6">The sequence shown here is derived from an EMBL/GenBank/DDBJ whole genome shotgun (WGS) entry which is preliminary data.</text>
</comment>
<dbReference type="PRINTS" id="PR00033">
    <property type="entry name" value="HTHASNC"/>
</dbReference>
<keyword evidence="2" id="KW-0238">DNA-binding</keyword>
<name>A0A848EH12_9PROT</name>
<dbReference type="PROSITE" id="PS50956">
    <property type="entry name" value="HTH_ASNC_2"/>
    <property type="match status" value="1"/>
</dbReference>
<dbReference type="InterPro" id="IPR036388">
    <property type="entry name" value="WH-like_DNA-bd_sf"/>
</dbReference>
<dbReference type="GO" id="GO:0043565">
    <property type="term" value="F:sequence-specific DNA binding"/>
    <property type="evidence" value="ECO:0007669"/>
    <property type="project" value="InterPro"/>
</dbReference>
<reference evidence="6 7" key="1">
    <citation type="submission" date="2020-03" db="EMBL/GenBank/DDBJ databases">
        <authorList>
            <person name="Sun Q."/>
        </authorList>
    </citation>
    <scope>NUCLEOTIDE SEQUENCE [LARGE SCALE GENOMIC DNA]</scope>
    <source>
        <strain evidence="6 7">JC162</strain>
    </source>
</reference>
<evidence type="ECO:0000259" key="5">
    <source>
        <dbReference type="PROSITE" id="PS50956"/>
    </source>
</evidence>
<gene>
    <name evidence="6" type="ORF">GWK16_20860</name>
</gene>
<feature type="region of interest" description="Disordered" evidence="4">
    <location>
        <begin position="175"/>
        <end position="200"/>
    </location>
</feature>
<dbReference type="GO" id="GO:0005829">
    <property type="term" value="C:cytosol"/>
    <property type="evidence" value="ECO:0007669"/>
    <property type="project" value="TreeGrafter"/>
</dbReference>
<dbReference type="InterPro" id="IPR036390">
    <property type="entry name" value="WH_DNA-bd_sf"/>
</dbReference>
<dbReference type="Gene3D" id="3.30.70.920">
    <property type="match status" value="1"/>
</dbReference>
<dbReference type="Gene3D" id="1.10.10.10">
    <property type="entry name" value="Winged helix-like DNA-binding domain superfamily/Winged helix DNA-binding domain"/>
    <property type="match status" value="1"/>
</dbReference>
<keyword evidence="3" id="KW-0804">Transcription</keyword>
<protein>
    <submittedName>
        <fullName evidence="6">Lrp/AsnC family transcriptional regulator</fullName>
    </submittedName>
</protein>
<organism evidence="6 7">
    <name type="scientific">Neoroseomonas marina</name>
    <dbReference type="NCBI Taxonomy" id="1232220"/>
    <lineage>
        <taxon>Bacteria</taxon>
        <taxon>Pseudomonadati</taxon>
        <taxon>Pseudomonadota</taxon>
        <taxon>Alphaproteobacteria</taxon>
        <taxon>Acetobacterales</taxon>
        <taxon>Acetobacteraceae</taxon>
        <taxon>Neoroseomonas</taxon>
    </lineage>
</organism>
<dbReference type="PANTHER" id="PTHR30154:SF34">
    <property type="entry name" value="TRANSCRIPTIONAL REGULATOR AZLB"/>
    <property type="match status" value="1"/>
</dbReference>
<proteinExistence type="predicted"/>
<keyword evidence="1" id="KW-0805">Transcription regulation</keyword>
<dbReference type="SMART" id="SM00344">
    <property type="entry name" value="HTH_ASNC"/>
    <property type="match status" value="1"/>
</dbReference>
<feature type="compositionally biased region" description="Basic residues" evidence="4">
    <location>
        <begin position="187"/>
        <end position="200"/>
    </location>
</feature>